<dbReference type="EMBL" id="CP069188">
    <property type="protein sequence ID" value="QRV15638.1"/>
    <property type="molecule type" value="Genomic_DNA"/>
</dbReference>
<organism evidence="1 2">
    <name type="scientific">Haloterrigena salifodinae</name>
    <dbReference type="NCBI Taxonomy" id="2675099"/>
    <lineage>
        <taxon>Archaea</taxon>
        <taxon>Methanobacteriati</taxon>
        <taxon>Methanobacteriota</taxon>
        <taxon>Stenosarchaea group</taxon>
        <taxon>Halobacteria</taxon>
        <taxon>Halobacteriales</taxon>
        <taxon>Natrialbaceae</taxon>
        <taxon>Haloterrigena</taxon>
    </lineage>
</organism>
<dbReference type="RefSeq" id="WP_204748111.1">
    <property type="nucleotide sequence ID" value="NZ_CP069188.1"/>
</dbReference>
<proteinExistence type="predicted"/>
<sequence>MTEHDSTASAAEHDPFEQYRYIEYTMDDEPVAVIQDRENDQAWIQSTHAITVER</sequence>
<protein>
    <submittedName>
        <fullName evidence="1">Uncharacterized protein</fullName>
    </submittedName>
</protein>
<dbReference type="Proteomes" id="UP000637819">
    <property type="component" value="Chromosome"/>
</dbReference>
<dbReference type="KEGG" id="hsal:JMJ58_01665"/>
<keyword evidence="2" id="KW-1185">Reference proteome</keyword>
<name>A0A8T8E1I7_9EURY</name>
<dbReference type="AlphaFoldDB" id="A0A8T8E1I7"/>
<accession>A0A8T8E1I7</accession>
<dbReference type="GeneID" id="62873791"/>
<gene>
    <name evidence="1" type="ORF">JMJ58_01665</name>
</gene>
<dbReference type="OrthoDB" id="260782at2157"/>
<evidence type="ECO:0000313" key="1">
    <source>
        <dbReference type="EMBL" id="QRV15638.1"/>
    </source>
</evidence>
<reference evidence="1 2" key="1">
    <citation type="submission" date="2021-01" db="EMBL/GenBank/DDBJ databases">
        <title>Genome Sequence and Methylation Pattern of Haloterrigena salifodinae BOL5-1, An Extremely Halophilic Archaeon from a Bolivian Salt Mine.</title>
        <authorList>
            <person name="DasSarma P."/>
            <person name="Anton B.P."/>
            <person name="DasSarma S.L."/>
            <person name="von Ehrenheim H.A.L."/>
            <person name="Martinez F.L."/>
            <person name="Guzman D."/>
            <person name="Roberts R.J."/>
            <person name="DasSarma S."/>
        </authorList>
    </citation>
    <scope>NUCLEOTIDE SEQUENCE [LARGE SCALE GENOMIC DNA]</scope>
    <source>
        <strain evidence="1 2">BOL5-1</strain>
    </source>
</reference>
<dbReference type="Pfam" id="PF24018">
    <property type="entry name" value="DUF7331"/>
    <property type="match status" value="1"/>
</dbReference>
<evidence type="ECO:0000313" key="2">
    <source>
        <dbReference type="Proteomes" id="UP000637819"/>
    </source>
</evidence>
<dbReference type="InterPro" id="IPR055755">
    <property type="entry name" value="DUF7331"/>
</dbReference>